<keyword evidence="1" id="KW-1133">Transmembrane helix</keyword>
<sequence>MGFQPLLNFVLWRPLSLFHPIFIPFLFYFGLPSASLNAFFKSAAPLDFIIHRS</sequence>
<protein>
    <submittedName>
        <fullName evidence="2">Uncharacterized protein</fullName>
    </submittedName>
</protein>
<accession>A0ABY4RJZ0</accession>
<feature type="transmembrane region" description="Helical" evidence="1">
    <location>
        <begin position="12"/>
        <end position="31"/>
    </location>
</feature>
<reference evidence="2" key="1">
    <citation type="submission" date="2018-02" db="EMBL/GenBank/DDBJ databases">
        <authorList>
            <person name="Kim S.-K."/>
            <person name="Jung H.-I."/>
            <person name="Lee S.-W."/>
        </authorList>
    </citation>
    <scope>NUCLEOTIDE SEQUENCE</scope>
    <source>
        <strain evidence="2">SK3146</strain>
    </source>
</reference>
<keyword evidence="3" id="KW-1185">Reference proteome</keyword>
<proteinExistence type="predicted"/>
<dbReference type="Proteomes" id="UP001057134">
    <property type="component" value="Chromosome"/>
</dbReference>
<gene>
    <name evidence="2" type="ORF">SK3146_01338</name>
</gene>
<reference evidence="2" key="2">
    <citation type="journal article" date="2021" name="J Anim Sci Technol">
        <title>Complete genome sequence of Paenibacillus konkukensis sp. nov. SK3146 as a potential probiotic strain.</title>
        <authorList>
            <person name="Jung H.I."/>
            <person name="Park S."/>
            <person name="Niu K.M."/>
            <person name="Lee S.W."/>
            <person name="Kothari D."/>
            <person name="Yi K.J."/>
            <person name="Kim S.K."/>
        </authorList>
    </citation>
    <scope>NUCLEOTIDE SEQUENCE</scope>
    <source>
        <strain evidence="2">SK3146</strain>
    </source>
</reference>
<evidence type="ECO:0000313" key="2">
    <source>
        <dbReference type="EMBL" id="UQZ82181.1"/>
    </source>
</evidence>
<keyword evidence="1" id="KW-0472">Membrane</keyword>
<evidence type="ECO:0000256" key="1">
    <source>
        <dbReference type="SAM" id="Phobius"/>
    </source>
</evidence>
<dbReference type="EMBL" id="CP027059">
    <property type="protein sequence ID" value="UQZ82181.1"/>
    <property type="molecule type" value="Genomic_DNA"/>
</dbReference>
<organism evidence="2 3">
    <name type="scientific">Paenibacillus konkukensis</name>
    <dbReference type="NCBI Taxonomy" id="2020716"/>
    <lineage>
        <taxon>Bacteria</taxon>
        <taxon>Bacillati</taxon>
        <taxon>Bacillota</taxon>
        <taxon>Bacilli</taxon>
        <taxon>Bacillales</taxon>
        <taxon>Paenibacillaceae</taxon>
        <taxon>Paenibacillus</taxon>
    </lineage>
</organism>
<keyword evidence="1" id="KW-0812">Transmembrane</keyword>
<evidence type="ECO:0000313" key="3">
    <source>
        <dbReference type="Proteomes" id="UP001057134"/>
    </source>
</evidence>
<name>A0ABY4RJZ0_9BACL</name>